<gene>
    <name evidence="1" type="ORF">CHARACLAT_013100</name>
</gene>
<sequence>MHKHLLGLLTMDGLEKTNYLVIGRCVDENALSMSEVPGIKIEEDGKATLAPSPISECSTPQTLHQIGYSSTTRCHSCQLKQETEGTVHRGSPKPDNCRLDKCCQSFLISATTFKCYSHNLG</sequence>
<evidence type="ECO:0000313" key="2">
    <source>
        <dbReference type="Proteomes" id="UP001352852"/>
    </source>
</evidence>
<keyword evidence="2" id="KW-1185">Reference proteome</keyword>
<accession>A0ABU7ETA9</accession>
<comment type="caution">
    <text evidence="1">The sequence shown here is derived from an EMBL/GenBank/DDBJ whole genome shotgun (WGS) entry which is preliminary data.</text>
</comment>
<proteinExistence type="predicted"/>
<dbReference type="Proteomes" id="UP001352852">
    <property type="component" value="Unassembled WGS sequence"/>
</dbReference>
<reference evidence="1 2" key="1">
    <citation type="submission" date="2021-06" db="EMBL/GenBank/DDBJ databases">
        <authorList>
            <person name="Palmer J.M."/>
        </authorList>
    </citation>
    <scope>NUCLEOTIDE SEQUENCE [LARGE SCALE GENOMIC DNA]</scope>
    <source>
        <strain evidence="1 2">CL_MEX2019</strain>
        <tissue evidence="1">Muscle</tissue>
    </source>
</reference>
<evidence type="ECO:0000313" key="1">
    <source>
        <dbReference type="EMBL" id="MED6290453.1"/>
    </source>
</evidence>
<dbReference type="EMBL" id="JAHUTJ010066506">
    <property type="protein sequence ID" value="MED6290453.1"/>
    <property type="molecule type" value="Genomic_DNA"/>
</dbReference>
<protein>
    <submittedName>
        <fullName evidence="1">Uncharacterized protein</fullName>
    </submittedName>
</protein>
<organism evidence="1 2">
    <name type="scientific">Characodon lateralis</name>
    <dbReference type="NCBI Taxonomy" id="208331"/>
    <lineage>
        <taxon>Eukaryota</taxon>
        <taxon>Metazoa</taxon>
        <taxon>Chordata</taxon>
        <taxon>Craniata</taxon>
        <taxon>Vertebrata</taxon>
        <taxon>Euteleostomi</taxon>
        <taxon>Actinopterygii</taxon>
        <taxon>Neopterygii</taxon>
        <taxon>Teleostei</taxon>
        <taxon>Neoteleostei</taxon>
        <taxon>Acanthomorphata</taxon>
        <taxon>Ovalentaria</taxon>
        <taxon>Atherinomorphae</taxon>
        <taxon>Cyprinodontiformes</taxon>
        <taxon>Goodeidae</taxon>
        <taxon>Characodon</taxon>
    </lineage>
</organism>
<name>A0ABU7ETA9_9TELE</name>